<evidence type="ECO:0000313" key="3">
    <source>
        <dbReference type="Proteomes" id="UP000248749"/>
    </source>
</evidence>
<evidence type="ECO:0000313" key="2">
    <source>
        <dbReference type="EMBL" id="PZF98106.1"/>
    </source>
</evidence>
<name>A0A2W2DLV2_9ACTN</name>
<dbReference type="Proteomes" id="UP000248749">
    <property type="component" value="Unassembled WGS sequence"/>
</dbReference>
<organism evidence="2 3">
    <name type="scientific">Micromonospora deserti</name>
    <dbReference type="NCBI Taxonomy" id="2070366"/>
    <lineage>
        <taxon>Bacteria</taxon>
        <taxon>Bacillati</taxon>
        <taxon>Actinomycetota</taxon>
        <taxon>Actinomycetes</taxon>
        <taxon>Micromonosporales</taxon>
        <taxon>Micromonosporaceae</taxon>
        <taxon>Micromonospora</taxon>
    </lineage>
</organism>
<proteinExistence type="predicted"/>
<evidence type="ECO:0000256" key="1">
    <source>
        <dbReference type="SAM" id="MobiDB-lite"/>
    </source>
</evidence>
<reference evidence="2 3" key="1">
    <citation type="submission" date="2018-01" db="EMBL/GenBank/DDBJ databases">
        <title>Draft genome sequence of Salinispora sp. 13K206.</title>
        <authorList>
            <person name="Sahin N."/>
            <person name="Saygin H."/>
            <person name="Ay H."/>
        </authorList>
    </citation>
    <scope>NUCLEOTIDE SEQUENCE [LARGE SCALE GENOMIC DNA]</scope>
    <source>
        <strain evidence="2 3">13K206</strain>
    </source>
</reference>
<accession>A0A2W2DLV2</accession>
<dbReference type="AlphaFoldDB" id="A0A2W2DLV2"/>
<feature type="region of interest" description="Disordered" evidence="1">
    <location>
        <begin position="35"/>
        <end position="74"/>
    </location>
</feature>
<gene>
    <name evidence="2" type="ORF">C1I99_14220</name>
</gene>
<feature type="compositionally biased region" description="Basic residues" evidence="1">
    <location>
        <begin position="47"/>
        <end position="56"/>
    </location>
</feature>
<keyword evidence="3" id="KW-1185">Reference proteome</keyword>
<sequence>MGPPHPEPVDGGELRVRLQRREHVVTLPISNDHRQSVYLRQSGRNRLTPRQRRRVEHKQGHIERLGGQARRPRR</sequence>
<protein>
    <submittedName>
        <fullName evidence="2">Uncharacterized protein</fullName>
    </submittedName>
</protein>
<dbReference type="EMBL" id="POUB01000082">
    <property type="protein sequence ID" value="PZF98106.1"/>
    <property type="molecule type" value="Genomic_DNA"/>
</dbReference>
<comment type="caution">
    <text evidence="2">The sequence shown here is derived from an EMBL/GenBank/DDBJ whole genome shotgun (WGS) entry which is preliminary data.</text>
</comment>